<dbReference type="EMBL" id="FTOA01000001">
    <property type="protein sequence ID" value="SIS41197.1"/>
    <property type="molecule type" value="Genomic_DNA"/>
</dbReference>
<evidence type="ECO:0000313" key="1">
    <source>
        <dbReference type="EMBL" id="SIS41197.1"/>
    </source>
</evidence>
<dbReference type="Proteomes" id="UP000185678">
    <property type="component" value="Unassembled WGS sequence"/>
</dbReference>
<dbReference type="STRING" id="80876.SAMN05421779_101667"/>
<evidence type="ECO:0000313" key="2">
    <source>
        <dbReference type="Proteomes" id="UP000185678"/>
    </source>
</evidence>
<dbReference type="Gene3D" id="1.10.600.10">
    <property type="entry name" value="Farnesyl Diphosphate Synthase"/>
    <property type="match status" value="1"/>
</dbReference>
<dbReference type="RefSeq" id="WP_076398734.1">
    <property type="nucleotide sequence ID" value="NZ_FTOA01000001.1"/>
</dbReference>
<gene>
    <name evidence="1" type="ORF">SAMN05421779_101667</name>
</gene>
<proteinExistence type="predicted"/>
<dbReference type="InterPro" id="IPR002060">
    <property type="entry name" value="Squ/phyt_synthse"/>
</dbReference>
<name>A0A1N7IVY8_9PROT</name>
<dbReference type="Pfam" id="PF00494">
    <property type="entry name" value="SQS_PSY"/>
    <property type="match status" value="1"/>
</dbReference>
<dbReference type="AlphaFoldDB" id="A0A1N7IVY8"/>
<sequence>MPSSPQAAAALSPIAREVQRVDPDRFLTALFAPAEFREDVLAVYAFNSEIARIRETVNEPVLGVMRVQWWRDTLEAIYRDPQAVPAHPVAQALAAAIHRHTLPQELFDELLEARERDMDERPIPDQESLALYVRCTGGHLARLVAMVLCGHDASVGEVAGKVGAAYALGGLLRAVPFHARHDRLYVPTEILNDHQADVTGLLAGKIDAGGRSAVAELRAAATTALREARHVWKGSVAADHRKAAVAAVLPGTMAEGYLKRLERAGDDPFESRLAVPTRRPVTLAWRAWRSTF</sequence>
<keyword evidence="2" id="KW-1185">Reference proteome</keyword>
<dbReference type="InterPro" id="IPR008949">
    <property type="entry name" value="Isoprenoid_synthase_dom_sf"/>
</dbReference>
<reference evidence="1 2" key="1">
    <citation type="submission" date="2017-01" db="EMBL/GenBank/DDBJ databases">
        <authorList>
            <person name="Mah S.A."/>
            <person name="Swanson W.J."/>
            <person name="Moy G.W."/>
            <person name="Vacquier V.D."/>
        </authorList>
    </citation>
    <scope>NUCLEOTIDE SEQUENCE [LARGE SCALE GENOMIC DNA]</scope>
    <source>
        <strain evidence="1 2">DSM 11589</strain>
    </source>
</reference>
<dbReference type="PANTHER" id="PTHR31480">
    <property type="entry name" value="BIFUNCTIONAL LYCOPENE CYCLASE/PHYTOENE SYNTHASE"/>
    <property type="match status" value="1"/>
</dbReference>
<protein>
    <submittedName>
        <fullName evidence="1">Phytoene synthase</fullName>
    </submittedName>
</protein>
<dbReference type="SUPFAM" id="SSF48576">
    <property type="entry name" value="Terpenoid synthases"/>
    <property type="match status" value="1"/>
</dbReference>
<accession>A0A1N7IVY8</accession>
<organism evidence="1 2">
    <name type="scientific">Insolitispirillum peregrinum</name>
    <dbReference type="NCBI Taxonomy" id="80876"/>
    <lineage>
        <taxon>Bacteria</taxon>
        <taxon>Pseudomonadati</taxon>
        <taxon>Pseudomonadota</taxon>
        <taxon>Alphaproteobacteria</taxon>
        <taxon>Rhodospirillales</taxon>
        <taxon>Novispirillaceae</taxon>
        <taxon>Insolitispirillum</taxon>
    </lineage>
</organism>
<dbReference type="GO" id="GO:0016765">
    <property type="term" value="F:transferase activity, transferring alkyl or aryl (other than methyl) groups"/>
    <property type="evidence" value="ECO:0007669"/>
    <property type="project" value="UniProtKB-ARBA"/>
</dbReference>